<dbReference type="Pfam" id="PF00589">
    <property type="entry name" value="Phage_integrase"/>
    <property type="match status" value="1"/>
</dbReference>
<protein>
    <submittedName>
        <fullName evidence="3">Tyrosine-type recombinase/integrase</fullName>
    </submittedName>
</protein>
<organism evidence="3 4">
    <name type="scientific">Defluviicoccus vanus</name>
    <dbReference type="NCBI Taxonomy" id="111831"/>
    <lineage>
        <taxon>Bacteria</taxon>
        <taxon>Pseudomonadati</taxon>
        <taxon>Pseudomonadota</taxon>
        <taxon>Alphaproteobacteria</taxon>
        <taxon>Rhodospirillales</taxon>
        <taxon>Rhodospirillaceae</taxon>
        <taxon>Defluviicoccus</taxon>
    </lineage>
</organism>
<dbReference type="AlphaFoldDB" id="A0A7H1MZI2"/>
<evidence type="ECO:0000256" key="1">
    <source>
        <dbReference type="ARBA" id="ARBA00023172"/>
    </source>
</evidence>
<dbReference type="EMBL" id="CP053923">
    <property type="protein sequence ID" value="QNT68868.1"/>
    <property type="molecule type" value="Genomic_DNA"/>
</dbReference>
<evidence type="ECO:0000259" key="2">
    <source>
        <dbReference type="PROSITE" id="PS51898"/>
    </source>
</evidence>
<dbReference type="InterPro" id="IPR011010">
    <property type="entry name" value="DNA_brk_join_enz"/>
</dbReference>
<dbReference type="PROSITE" id="PS51898">
    <property type="entry name" value="TYR_RECOMBINASE"/>
    <property type="match status" value="1"/>
</dbReference>
<accession>A0A7H1MZI2</accession>
<reference evidence="3 4" key="1">
    <citation type="submission" date="2020-05" db="EMBL/GenBank/DDBJ databases">
        <title>Complete closed genome sequence of Defluviicoccus vanus.</title>
        <authorList>
            <person name="Bessarab I."/>
            <person name="Arumugam K."/>
            <person name="Maszenan A.M."/>
            <person name="Seviour R.J."/>
            <person name="Williams R.B."/>
        </authorList>
    </citation>
    <scope>NUCLEOTIDE SEQUENCE [LARGE SCALE GENOMIC DNA]</scope>
    <source>
        <strain evidence="3 4">Ben 114</strain>
    </source>
</reference>
<keyword evidence="4" id="KW-1185">Reference proteome</keyword>
<dbReference type="GO" id="GO:0006310">
    <property type="term" value="P:DNA recombination"/>
    <property type="evidence" value="ECO:0007669"/>
    <property type="project" value="UniProtKB-KW"/>
</dbReference>
<evidence type="ECO:0000313" key="3">
    <source>
        <dbReference type="EMBL" id="QNT68868.1"/>
    </source>
</evidence>
<feature type="domain" description="Tyr recombinase" evidence="2">
    <location>
        <begin position="1"/>
        <end position="47"/>
    </location>
</feature>
<proteinExistence type="predicted"/>
<dbReference type="Gene3D" id="1.10.443.10">
    <property type="entry name" value="Intergrase catalytic core"/>
    <property type="match status" value="1"/>
</dbReference>
<gene>
    <name evidence="3" type="ORF">HQ394_05250</name>
</gene>
<dbReference type="RefSeq" id="WP_190262379.1">
    <property type="nucleotide sequence ID" value="NZ_CP053923.1"/>
</dbReference>
<sequence>MRHSFATHLLENGTDIRIIQVLLGHANLSSTVRYTRVSNGLIRRTQSPLDRLTLEVVPPA</sequence>
<dbReference type="Proteomes" id="UP000516369">
    <property type="component" value="Chromosome"/>
</dbReference>
<dbReference type="InterPro" id="IPR002104">
    <property type="entry name" value="Integrase_catalytic"/>
</dbReference>
<keyword evidence="1" id="KW-0233">DNA recombination</keyword>
<dbReference type="GO" id="GO:0003677">
    <property type="term" value="F:DNA binding"/>
    <property type="evidence" value="ECO:0007669"/>
    <property type="project" value="InterPro"/>
</dbReference>
<dbReference type="InterPro" id="IPR013762">
    <property type="entry name" value="Integrase-like_cat_sf"/>
</dbReference>
<dbReference type="KEGG" id="dvn:HQ394_05250"/>
<name>A0A7H1MZI2_9PROT</name>
<dbReference type="SUPFAM" id="SSF56349">
    <property type="entry name" value="DNA breaking-rejoining enzymes"/>
    <property type="match status" value="1"/>
</dbReference>
<evidence type="ECO:0000313" key="4">
    <source>
        <dbReference type="Proteomes" id="UP000516369"/>
    </source>
</evidence>
<dbReference type="GO" id="GO:0015074">
    <property type="term" value="P:DNA integration"/>
    <property type="evidence" value="ECO:0007669"/>
    <property type="project" value="InterPro"/>
</dbReference>